<feature type="transmembrane region" description="Helical" evidence="6">
    <location>
        <begin position="133"/>
        <end position="156"/>
    </location>
</feature>
<evidence type="ECO:0000313" key="7">
    <source>
        <dbReference type="EMBL" id="PGH06944.1"/>
    </source>
</evidence>
<dbReference type="PANTHER" id="PTHR15549:SF26">
    <property type="entry name" value="AXIAL BUDDING PATTERN PROTEIN 2-RELATED"/>
    <property type="match status" value="1"/>
</dbReference>
<dbReference type="PANTHER" id="PTHR15549">
    <property type="entry name" value="PAIRED IMMUNOGLOBULIN-LIKE TYPE 2 RECEPTOR"/>
    <property type="match status" value="1"/>
</dbReference>
<organism evidence="7 8">
    <name type="scientific">Helicocarpus griseus UAMH5409</name>
    <dbReference type="NCBI Taxonomy" id="1447875"/>
    <lineage>
        <taxon>Eukaryota</taxon>
        <taxon>Fungi</taxon>
        <taxon>Dikarya</taxon>
        <taxon>Ascomycota</taxon>
        <taxon>Pezizomycotina</taxon>
        <taxon>Eurotiomycetes</taxon>
        <taxon>Eurotiomycetidae</taxon>
        <taxon>Onygenales</taxon>
        <taxon>Ajellomycetaceae</taxon>
        <taxon>Helicocarpus</taxon>
    </lineage>
</organism>
<dbReference type="GO" id="GO:0016020">
    <property type="term" value="C:membrane"/>
    <property type="evidence" value="ECO:0007669"/>
    <property type="project" value="UniProtKB-SubCell"/>
</dbReference>
<reference evidence="7 8" key="1">
    <citation type="submission" date="2017-10" db="EMBL/GenBank/DDBJ databases">
        <title>Comparative genomics in systemic dimorphic fungi from Ajellomycetaceae.</title>
        <authorList>
            <person name="Munoz J.F."/>
            <person name="Mcewen J.G."/>
            <person name="Clay O.K."/>
            <person name="Cuomo C.A."/>
        </authorList>
    </citation>
    <scope>NUCLEOTIDE SEQUENCE [LARGE SCALE GENOMIC DNA]</scope>
    <source>
        <strain evidence="7 8">UAMH5409</strain>
    </source>
</reference>
<evidence type="ECO:0000256" key="5">
    <source>
        <dbReference type="SAM" id="MobiDB-lite"/>
    </source>
</evidence>
<dbReference type="EMBL" id="PDNB01000113">
    <property type="protein sequence ID" value="PGH06944.1"/>
    <property type="molecule type" value="Genomic_DNA"/>
</dbReference>
<dbReference type="CDD" id="cd12087">
    <property type="entry name" value="TM_EGFR-like"/>
    <property type="match status" value="1"/>
</dbReference>
<keyword evidence="3 6" id="KW-1133">Transmembrane helix</keyword>
<evidence type="ECO:0000256" key="6">
    <source>
        <dbReference type="SAM" id="Phobius"/>
    </source>
</evidence>
<name>A0A2B7X5L0_9EURO</name>
<evidence type="ECO:0000313" key="8">
    <source>
        <dbReference type="Proteomes" id="UP000223968"/>
    </source>
</evidence>
<dbReference type="STRING" id="1447875.A0A2B7X5L0"/>
<evidence type="ECO:0008006" key="9">
    <source>
        <dbReference type="Google" id="ProtNLM"/>
    </source>
</evidence>
<evidence type="ECO:0000256" key="2">
    <source>
        <dbReference type="ARBA" id="ARBA00022692"/>
    </source>
</evidence>
<keyword evidence="2 6" id="KW-0812">Transmembrane</keyword>
<comment type="caution">
    <text evidence="7">The sequence shown here is derived from an EMBL/GenBank/DDBJ whole genome shotgun (WGS) entry which is preliminary data.</text>
</comment>
<keyword evidence="4 6" id="KW-0472">Membrane</keyword>
<dbReference type="Proteomes" id="UP000223968">
    <property type="component" value="Unassembled WGS sequence"/>
</dbReference>
<accession>A0A2B7X5L0</accession>
<protein>
    <recommendedName>
        <fullName evidence="9">Mid2 domain-containing protein</fullName>
    </recommendedName>
</protein>
<comment type="subcellular location">
    <subcellularLocation>
        <location evidence="1">Membrane</location>
        <topology evidence="1">Single-pass membrane protein</topology>
    </subcellularLocation>
</comment>
<keyword evidence="8" id="KW-1185">Reference proteome</keyword>
<evidence type="ECO:0000256" key="4">
    <source>
        <dbReference type="ARBA" id="ARBA00023136"/>
    </source>
</evidence>
<dbReference type="AlphaFoldDB" id="A0A2B7X5L0"/>
<feature type="region of interest" description="Disordered" evidence="5">
    <location>
        <begin position="66"/>
        <end position="128"/>
    </location>
</feature>
<dbReference type="InterPro" id="IPR051694">
    <property type="entry name" value="Immunoregulatory_rcpt-like"/>
</dbReference>
<evidence type="ECO:0000256" key="3">
    <source>
        <dbReference type="ARBA" id="ARBA00022989"/>
    </source>
</evidence>
<gene>
    <name evidence="7" type="ORF">AJ79_06418</name>
</gene>
<proteinExistence type="predicted"/>
<sequence length="235" mass="23657">MAHINASNTGQINVCWATGPNPLGELKLSADVINKTFSSLSSAAGSSATALPFALDDLPVSSASSTSTSTSTLSSASTSTSGSTSTSTSTASTASTSSTSTSTSTDSSNSSASSASSAASSSASSSTNLSGGAIAGIVIGVLAGIILAALGAFFLWKRNKGQQHQPYQLDAPLYGHGQDVKYADSLKQAHEVFVPPAEMYTPTAELSTPTAEMYSPPVEMEARDGLTRRVDGNGL</sequence>
<dbReference type="GO" id="GO:0071944">
    <property type="term" value="C:cell periphery"/>
    <property type="evidence" value="ECO:0007669"/>
    <property type="project" value="UniProtKB-ARBA"/>
</dbReference>
<evidence type="ECO:0000256" key="1">
    <source>
        <dbReference type="ARBA" id="ARBA00004167"/>
    </source>
</evidence>